<evidence type="ECO:0000313" key="2">
    <source>
        <dbReference type="Proteomes" id="UP000594015"/>
    </source>
</evidence>
<dbReference type="RefSeq" id="WP_092217207.1">
    <property type="nucleotide sequence ID" value="NZ_CP030050.1"/>
</dbReference>
<organism evidence="1 2">
    <name type="scientific">Bradyrhizobium arachidis</name>
    <dbReference type="NCBI Taxonomy" id="858423"/>
    <lineage>
        <taxon>Bacteria</taxon>
        <taxon>Pseudomonadati</taxon>
        <taxon>Pseudomonadota</taxon>
        <taxon>Alphaproteobacteria</taxon>
        <taxon>Hyphomicrobiales</taxon>
        <taxon>Nitrobacteraceae</taxon>
        <taxon>Bradyrhizobium</taxon>
    </lineage>
</organism>
<proteinExistence type="predicted"/>
<sequence length="221" mass="24359">MTANNLIASKKHNCIWIATDAASYLDDGTITEFKSKIHAIPAWPAVITGRGNSFGLDTAARELRKRASSFDELVGIASRELPLIVDQFKLDRPFELHLAGFFRGRPMLFYIRTAGGHDSIGFGSTPYLILPVGRTSFGPWPSEELIAATGFVEPDPDDEPGQIANSLCKLLELQRRTPAEDGFSRVGGFAELTTITPNAIDQQIVHRWAGDRIGHRMSLEH</sequence>
<evidence type="ECO:0000313" key="1">
    <source>
        <dbReference type="EMBL" id="QOZ69195.1"/>
    </source>
</evidence>
<reference evidence="1 2" key="1">
    <citation type="submission" date="2018-06" db="EMBL/GenBank/DDBJ databases">
        <title>Comparative genomics of Bradyrhizobium nodulating Arachidis hypogaea.</title>
        <authorList>
            <person name="Li Y."/>
        </authorList>
    </citation>
    <scope>NUCLEOTIDE SEQUENCE [LARGE SCALE GENOMIC DNA]</scope>
    <source>
        <strain evidence="1 2">CCBAU 051107</strain>
    </source>
</reference>
<dbReference type="EMBL" id="CP030050">
    <property type="protein sequence ID" value="QOZ69195.1"/>
    <property type="molecule type" value="Genomic_DNA"/>
</dbReference>
<gene>
    <name evidence="1" type="ORF">WN72_24870</name>
</gene>
<dbReference type="KEGG" id="barh:WN72_24870"/>
<name>A0AAE7NTF5_9BRAD</name>
<dbReference type="Proteomes" id="UP000594015">
    <property type="component" value="Chromosome"/>
</dbReference>
<protein>
    <submittedName>
        <fullName evidence="1">Uncharacterized protein</fullName>
    </submittedName>
</protein>
<accession>A0AAE7NTF5</accession>
<dbReference type="AlphaFoldDB" id="A0AAE7NTF5"/>